<evidence type="ECO:0000313" key="2">
    <source>
        <dbReference type="Proteomes" id="UP000750197"/>
    </source>
</evidence>
<sequence>MGQSGLVFKRTKALHTNISNLQLTSVHPVLYNTMVGDRMVATDTSPLWLFIDIDEVPFGYRSIPVGCVAVFKHYFLQLLLVMARHVA</sequence>
<gene>
    <name evidence="1" type="ORF">KIY12_10005</name>
</gene>
<organism evidence="1 2">
    <name type="scientific">Candidatus Sysuiplasma superficiale</name>
    <dbReference type="NCBI Taxonomy" id="2823368"/>
    <lineage>
        <taxon>Archaea</taxon>
        <taxon>Methanobacteriati</taxon>
        <taxon>Thermoplasmatota</taxon>
        <taxon>Thermoplasmata</taxon>
        <taxon>Candidatus Sysuiplasmatales</taxon>
        <taxon>Candidatus Sysuiplasmataceae</taxon>
        <taxon>Candidatus Sysuiplasma</taxon>
    </lineage>
</organism>
<reference evidence="1" key="1">
    <citation type="submission" date="2021-05" db="EMBL/GenBank/DDBJ databases">
        <title>Genomic insights into ecological role and evolution of a novel Thermoplasmata order Candidatus Sysuiplasmatales.</title>
        <authorList>
            <person name="Yuan Y."/>
        </authorList>
    </citation>
    <scope>NUCLEOTIDE SEQUENCE</scope>
    <source>
        <strain evidence="1">TUT19-bin139</strain>
    </source>
</reference>
<dbReference type="Proteomes" id="UP000750197">
    <property type="component" value="Unassembled WGS sequence"/>
</dbReference>
<protein>
    <submittedName>
        <fullName evidence="1">Uncharacterized protein</fullName>
    </submittedName>
</protein>
<name>A0A8J7YTJ3_9ARCH</name>
<dbReference type="AlphaFoldDB" id="A0A8J7YTJ3"/>
<evidence type="ECO:0000313" key="1">
    <source>
        <dbReference type="EMBL" id="MBX8645031.1"/>
    </source>
</evidence>
<comment type="caution">
    <text evidence="1">The sequence shown here is derived from an EMBL/GenBank/DDBJ whole genome shotgun (WGS) entry which is preliminary data.</text>
</comment>
<accession>A0A8J7YTJ3</accession>
<dbReference type="EMBL" id="JAHEAC010000149">
    <property type="protein sequence ID" value="MBX8645031.1"/>
    <property type="molecule type" value="Genomic_DNA"/>
</dbReference>
<proteinExistence type="predicted"/>